<keyword evidence="4" id="KW-1185">Reference proteome</keyword>
<dbReference type="AlphaFoldDB" id="A0A841BPC3"/>
<dbReference type="EMBL" id="JACHMN010000002">
    <property type="protein sequence ID" value="MBB5869156.1"/>
    <property type="molecule type" value="Genomic_DNA"/>
</dbReference>
<name>A0A841BPC3_9ACTN</name>
<evidence type="ECO:0000256" key="2">
    <source>
        <dbReference type="SAM" id="SignalP"/>
    </source>
</evidence>
<dbReference type="RefSeq" id="WP_184835596.1">
    <property type="nucleotide sequence ID" value="NZ_JACHMN010000002.1"/>
</dbReference>
<sequence>MHRRVRVTLVAIAMLAALAACGEDIDSSTEPSPGQANGGAFAKVDAETAGLVRKEAVWQAPKSVDVGTTQRIGLSVGEGKQLKAKIDNLIVGAKPTGAGEVLVGPTVRVSLHADPDDAEITPSEAVDASTGTDVQMLWTWLIKPKRPTKALMLTAWFDVPLSAGHTIHNEIALTLEVKRTLGYTVSQVATHWATWSGIVASVVTGAAWLWRRRRLLARGKPAADEPVSAVSAP</sequence>
<reference evidence="3 4" key="1">
    <citation type="submission" date="2020-08" db="EMBL/GenBank/DDBJ databases">
        <title>Sequencing the genomes of 1000 actinobacteria strains.</title>
        <authorList>
            <person name="Klenk H.-P."/>
        </authorList>
    </citation>
    <scope>NUCLEOTIDE SEQUENCE [LARGE SCALE GENOMIC DNA]</scope>
    <source>
        <strain evidence="3 4">DSM 45362</strain>
    </source>
</reference>
<accession>A0A841BPC3</accession>
<keyword evidence="2" id="KW-0732">Signal</keyword>
<gene>
    <name evidence="3" type="ORF">F4553_002535</name>
</gene>
<keyword evidence="1" id="KW-0812">Transmembrane</keyword>
<keyword evidence="1" id="KW-1133">Transmembrane helix</keyword>
<evidence type="ECO:0008006" key="5">
    <source>
        <dbReference type="Google" id="ProtNLM"/>
    </source>
</evidence>
<feature type="transmembrane region" description="Helical" evidence="1">
    <location>
        <begin position="192"/>
        <end position="210"/>
    </location>
</feature>
<dbReference type="Proteomes" id="UP000587527">
    <property type="component" value="Unassembled WGS sequence"/>
</dbReference>
<organism evidence="3 4">
    <name type="scientific">Allocatelliglobosispora scoriae</name>
    <dbReference type="NCBI Taxonomy" id="643052"/>
    <lineage>
        <taxon>Bacteria</taxon>
        <taxon>Bacillati</taxon>
        <taxon>Actinomycetota</taxon>
        <taxon>Actinomycetes</taxon>
        <taxon>Micromonosporales</taxon>
        <taxon>Micromonosporaceae</taxon>
        <taxon>Allocatelliglobosispora</taxon>
    </lineage>
</organism>
<comment type="caution">
    <text evidence="3">The sequence shown here is derived from an EMBL/GenBank/DDBJ whole genome shotgun (WGS) entry which is preliminary data.</text>
</comment>
<keyword evidence="1" id="KW-0472">Membrane</keyword>
<proteinExistence type="predicted"/>
<evidence type="ECO:0000313" key="3">
    <source>
        <dbReference type="EMBL" id="MBB5869156.1"/>
    </source>
</evidence>
<evidence type="ECO:0000256" key="1">
    <source>
        <dbReference type="SAM" id="Phobius"/>
    </source>
</evidence>
<protein>
    <recommendedName>
        <fullName evidence="5">DUF3153 domain-containing protein</fullName>
    </recommendedName>
</protein>
<feature type="signal peptide" evidence="2">
    <location>
        <begin position="1"/>
        <end position="19"/>
    </location>
</feature>
<feature type="chain" id="PRO_5038909335" description="DUF3153 domain-containing protein" evidence="2">
    <location>
        <begin position="20"/>
        <end position="233"/>
    </location>
</feature>
<dbReference type="PROSITE" id="PS51257">
    <property type="entry name" value="PROKAR_LIPOPROTEIN"/>
    <property type="match status" value="1"/>
</dbReference>
<evidence type="ECO:0000313" key="4">
    <source>
        <dbReference type="Proteomes" id="UP000587527"/>
    </source>
</evidence>